<keyword evidence="3" id="KW-1185">Reference proteome</keyword>
<dbReference type="EMBL" id="LKCW01000359">
    <property type="protein sequence ID" value="KPM34307.1"/>
    <property type="molecule type" value="Genomic_DNA"/>
</dbReference>
<feature type="region of interest" description="Disordered" evidence="1">
    <location>
        <begin position="112"/>
        <end position="131"/>
    </location>
</feature>
<sequence length="193" mass="20895">MLPGCKQADAWDSDGWIRVLHLGMRAGSATSPGKWQLGLQRVPTSPAFWGSSQLPRAPSQGQPEAPHSAAVERHSAKAVQIHQVVEEKAAWEVAPPVRPLVPSQPLVPSAVTPAHPWSSTRHAVKPSSPYHLYTPDTYPRRKDRPVRSRLCLPGIKDPTCGIYPGPTFPRLAADLNLSIPRKPPITEDIAGGA</sequence>
<dbReference type="AlphaFoldDB" id="A0A0P7B5U9"/>
<accession>A0A0P7B5U9</accession>
<name>A0A0P7B5U9_9HYPO</name>
<proteinExistence type="predicted"/>
<gene>
    <name evidence="2" type="ORF">AK830_g12259</name>
</gene>
<protein>
    <submittedName>
        <fullName evidence="2">Uncharacterized protein</fullName>
    </submittedName>
</protein>
<evidence type="ECO:0000313" key="3">
    <source>
        <dbReference type="Proteomes" id="UP000050424"/>
    </source>
</evidence>
<evidence type="ECO:0000313" key="2">
    <source>
        <dbReference type="EMBL" id="KPM34307.1"/>
    </source>
</evidence>
<organism evidence="2 3">
    <name type="scientific">Neonectria ditissima</name>
    <dbReference type="NCBI Taxonomy" id="78410"/>
    <lineage>
        <taxon>Eukaryota</taxon>
        <taxon>Fungi</taxon>
        <taxon>Dikarya</taxon>
        <taxon>Ascomycota</taxon>
        <taxon>Pezizomycotina</taxon>
        <taxon>Sordariomycetes</taxon>
        <taxon>Hypocreomycetidae</taxon>
        <taxon>Hypocreales</taxon>
        <taxon>Nectriaceae</taxon>
        <taxon>Neonectria</taxon>
    </lineage>
</organism>
<feature type="region of interest" description="Disordered" evidence="1">
    <location>
        <begin position="48"/>
        <end position="73"/>
    </location>
</feature>
<reference evidence="2 3" key="1">
    <citation type="submission" date="2015-09" db="EMBL/GenBank/DDBJ databases">
        <title>Draft genome of a European isolate of the apple canker pathogen Neonectria ditissima.</title>
        <authorList>
            <person name="Gomez-Cortecero A."/>
            <person name="Harrison R.J."/>
            <person name="Armitage A.D."/>
        </authorList>
    </citation>
    <scope>NUCLEOTIDE SEQUENCE [LARGE SCALE GENOMIC DNA]</scope>
    <source>
        <strain evidence="2 3">R09/05</strain>
    </source>
</reference>
<dbReference type="Proteomes" id="UP000050424">
    <property type="component" value="Unassembled WGS sequence"/>
</dbReference>
<feature type="compositionally biased region" description="Polar residues" evidence="1">
    <location>
        <begin position="50"/>
        <end position="62"/>
    </location>
</feature>
<comment type="caution">
    <text evidence="2">The sequence shown here is derived from an EMBL/GenBank/DDBJ whole genome shotgun (WGS) entry which is preliminary data.</text>
</comment>
<evidence type="ECO:0000256" key="1">
    <source>
        <dbReference type="SAM" id="MobiDB-lite"/>
    </source>
</evidence>